<feature type="domain" description="TfoX C-terminal" evidence="1">
    <location>
        <begin position="3"/>
        <end position="81"/>
    </location>
</feature>
<dbReference type="AlphaFoldDB" id="A0A2V3U3T6"/>
<accession>A0A2V3U3T6</accession>
<evidence type="ECO:0000313" key="2">
    <source>
        <dbReference type="EMBL" id="PXW57333.1"/>
    </source>
</evidence>
<sequence>MSRPIAEMRNLGPATARMLAEVDIGSEEALRRLGAVEAYHRLKFRFGRHVTLVALYAMEAALRDCDWRSLEPSVRDDLRKAARRP</sequence>
<dbReference type="PANTHER" id="PTHR36121">
    <property type="entry name" value="PROTEIN SXY"/>
    <property type="match status" value="1"/>
</dbReference>
<gene>
    <name evidence="2" type="ORF">C7450_107374</name>
</gene>
<comment type="caution">
    <text evidence="2">The sequence shown here is derived from an EMBL/GenBank/DDBJ whole genome shotgun (WGS) entry which is preliminary data.</text>
</comment>
<evidence type="ECO:0000313" key="3">
    <source>
        <dbReference type="Proteomes" id="UP000248021"/>
    </source>
</evidence>
<organism evidence="2 3">
    <name type="scientific">Chelatococcus asaccharovorans</name>
    <dbReference type="NCBI Taxonomy" id="28210"/>
    <lineage>
        <taxon>Bacteria</taxon>
        <taxon>Pseudomonadati</taxon>
        <taxon>Pseudomonadota</taxon>
        <taxon>Alphaproteobacteria</taxon>
        <taxon>Hyphomicrobiales</taxon>
        <taxon>Chelatococcaceae</taxon>
        <taxon>Chelatococcus</taxon>
    </lineage>
</organism>
<dbReference type="Pfam" id="PF04994">
    <property type="entry name" value="TfoX_C"/>
    <property type="match status" value="1"/>
</dbReference>
<dbReference type="InterPro" id="IPR007077">
    <property type="entry name" value="TfoX_C"/>
</dbReference>
<dbReference type="Gene3D" id="1.10.150.20">
    <property type="entry name" value="5' to 3' exonuclease, C-terminal subdomain"/>
    <property type="match status" value="1"/>
</dbReference>
<keyword evidence="3" id="KW-1185">Reference proteome</keyword>
<proteinExistence type="predicted"/>
<reference evidence="2 3" key="1">
    <citation type="submission" date="2018-05" db="EMBL/GenBank/DDBJ databases">
        <title>Genomic Encyclopedia of Type Strains, Phase IV (KMG-IV): sequencing the most valuable type-strain genomes for metagenomic binning, comparative biology and taxonomic classification.</title>
        <authorList>
            <person name="Goeker M."/>
        </authorList>
    </citation>
    <scope>NUCLEOTIDE SEQUENCE [LARGE SCALE GENOMIC DNA]</scope>
    <source>
        <strain evidence="2 3">DSM 6462</strain>
    </source>
</reference>
<evidence type="ECO:0000259" key="1">
    <source>
        <dbReference type="Pfam" id="PF04994"/>
    </source>
</evidence>
<dbReference type="Proteomes" id="UP000248021">
    <property type="component" value="Unassembled WGS sequence"/>
</dbReference>
<dbReference type="RefSeq" id="WP_110375917.1">
    <property type="nucleotide sequence ID" value="NZ_JAHBRY010000001.1"/>
</dbReference>
<dbReference type="PANTHER" id="PTHR36121:SF1">
    <property type="entry name" value="PROTEIN SXY"/>
    <property type="match status" value="1"/>
</dbReference>
<dbReference type="EMBL" id="QJJK01000007">
    <property type="protein sequence ID" value="PXW57333.1"/>
    <property type="molecule type" value="Genomic_DNA"/>
</dbReference>
<protein>
    <submittedName>
        <fullName evidence="2">TfoX-like protein</fullName>
    </submittedName>
</protein>
<name>A0A2V3U3T6_9HYPH</name>
<dbReference type="InterPro" id="IPR047525">
    <property type="entry name" value="TfoX-like"/>
</dbReference>
<dbReference type="OrthoDB" id="7861542at2"/>